<proteinExistence type="predicted"/>
<evidence type="ECO:0000313" key="1">
    <source>
        <dbReference type="EMBL" id="MEQ4486722.1"/>
    </source>
</evidence>
<organism evidence="1 2">
    <name type="scientific">Cohnella silvisoli</name>
    <dbReference type="NCBI Taxonomy" id="2873699"/>
    <lineage>
        <taxon>Bacteria</taxon>
        <taxon>Bacillati</taxon>
        <taxon>Bacillota</taxon>
        <taxon>Bacilli</taxon>
        <taxon>Bacillales</taxon>
        <taxon>Paenibacillaceae</taxon>
        <taxon>Cohnella</taxon>
    </lineage>
</organism>
<accession>A0ABV1L3Y0</accession>
<keyword evidence="2" id="KW-1185">Reference proteome</keyword>
<protein>
    <submittedName>
        <fullName evidence="1">P22 phage major capsid protein family protein</fullName>
    </submittedName>
</protein>
<dbReference type="Proteomes" id="UP001493487">
    <property type="component" value="Unassembled WGS sequence"/>
</dbReference>
<evidence type="ECO:0000313" key="2">
    <source>
        <dbReference type="Proteomes" id="UP001493487"/>
    </source>
</evidence>
<sequence>MANTYLTVQDIARNALLRLRNNLVTLPLVHRDHSGEFKNKGDSVQVKRPNTFTAQEFNGATAPQDINESEVTVKLDKIADVSVDVTSKELTLNINDFSNQIVNPAMEAIAQKIDRDLLGLYLDIPYHVGTSGTTPTDLTAFASARRRLNVLQAPNSLRSAIWNPDADEKFSVIPAIVNAEKSGSTEALREGSIGRIQGLDNFMDQNIYTHAAGGYTALADAKATGALGATTIALASTAGASVASLKKGDLLDIGNYQYVVTEDTANAVAGAIAAVKIYPGLKVAAAAAAITFPDKTPGAHVANLAFHKNAFAFVNRPLALPQGGASGYVASFEGLSVRVTQGYSMGSKVNQMSFDILYGVKTLQQELAVQVLG</sequence>
<dbReference type="EMBL" id="JASKHM010000024">
    <property type="protein sequence ID" value="MEQ4486722.1"/>
    <property type="molecule type" value="Genomic_DNA"/>
</dbReference>
<name>A0ABV1L3Y0_9BACL</name>
<reference evidence="1 2" key="1">
    <citation type="journal article" date="2023" name="Genome Announc.">
        <title>Pan-Genome Analyses of the Genus Cohnella and Proposal of the Novel Species Cohnella silvisoli sp. nov., Isolated from Forest Soil.</title>
        <authorList>
            <person name="Wang C."/>
            <person name="Mao L."/>
            <person name="Bao G."/>
            <person name="Zhu H."/>
        </authorList>
    </citation>
    <scope>NUCLEOTIDE SEQUENCE [LARGE SCALE GENOMIC DNA]</scope>
    <source>
        <strain evidence="1 2">NL03-T5-1</strain>
    </source>
</reference>
<gene>
    <name evidence="1" type="ORF">QJS35_30530</name>
</gene>
<dbReference type="RefSeq" id="WP_232189803.1">
    <property type="nucleotide sequence ID" value="NZ_JAIOAP010000023.1"/>
</dbReference>
<comment type="caution">
    <text evidence="1">The sequence shown here is derived from an EMBL/GenBank/DDBJ whole genome shotgun (WGS) entry which is preliminary data.</text>
</comment>